<evidence type="ECO:0000256" key="1">
    <source>
        <dbReference type="SAM" id="MobiDB-lite"/>
    </source>
</evidence>
<evidence type="ECO:0000313" key="2">
    <source>
        <dbReference type="EMBL" id="TRY62067.1"/>
    </source>
</evidence>
<feature type="compositionally biased region" description="Basic and acidic residues" evidence="1">
    <location>
        <begin position="1"/>
        <end position="10"/>
    </location>
</feature>
<feature type="compositionally biased region" description="Basic and acidic residues" evidence="1">
    <location>
        <begin position="161"/>
        <end position="170"/>
    </location>
</feature>
<reference evidence="2 3" key="1">
    <citation type="journal article" date="2018" name="Nat. Ecol. Evol.">
        <title>Genomic signatures of mitonuclear coevolution across populations of Tigriopus californicus.</title>
        <authorList>
            <person name="Barreto F.S."/>
            <person name="Watson E.T."/>
            <person name="Lima T.G."/>
            <person name="Willett C.S."/>
            <person name="Edmands S."/>
            <person name="Li W."/>
            <person name="Burton R.S."/>
        </authorList>
    </citation>
    <scope>NUCLEOTIDE SEQUENCE [LARGE SCALE GENOMIC DNA]</scope>
    <source>
        <strain evidence="2 3">San Diego</strain>
    </source>
</reference>
<evidence type="ECO:0000313" key="3">
    <source>
        <dbReference type="Proteomes" id="UP000318571"/>
    </source>
</evidence>
<sequence length="183" mass="19361">MSESSPKSDDVLSVSSPSPSPTPDEEPNEGSTNLTNGLGRVDVPMSEVSPSPTPTPPPSQMHGQSPSAPPTNSLTNLSMAAAKQLMLEQYTPWVMSTYGDTAKTKTIVARKYARIVALLKSMERDSAGGAPGSEQTGSEAAKFRLWVKSKGFHLGAPAGHPDSEKQESKDMLYLPTGTDKVSD</sequence>
<keyword evidence="3" id="KW-1185">Reference proteome</keyword>
<feature type="region of interest" description="Disordered" evidence="1">
    <location>
        <begin position="1"/>
        <end position="77"/>
    </location>
</feature>
<dbReference type="AlphaFoldDB" id="A0A553N9G5"/>
<dbReference type="STRING" id="6832.A0A553N9G5"/>
<gene>
    <name evidence="2" type="ORF">TCAL_14945</name>
</gene>
<protein>
    <submittedName>
        <fullName evidence="2">Uncharacterized protein</fullName>
    </submittedName>
</protein>
<dbReference type="EMBL" id="VCGU01000459">
    <property type="protein sequence ID" value="TRY62067.1"/>
    <property type="molecule type" value="Genomic_DNA"/>
</dbReference>
<organism evidence="2 3">
    <name type="scientific">Tigriopus californicus</name>
    <name type="common">Marine copepod</name>
    <dbReference type="NCBI Taxonomy" id="6832"/>
    <lineage>
        <taxon>Eukaryota</taxon>
        <taxon>Metazoa</taxon>
        <taxon>Ecdysozoa</taxon>
        <taxon>Arthropoda</taxon>
        <taxon>Crustacea</taxon>
        <taxon>Multicrustacea</taxon>
        <taxon>Hexanauplia</taxon>
        <taxon>Copepoda</taxon>
        <taxon>Harpacticoida</taxon>
        <taxon>Harpacticidae</taxon>
        <taxon>Tigriopus</taxon>
    </lineage>
</organism>
<name>A0A553N9G5_TIGCA</name>
<comment type="caution">
    <text evidence="2">The sequence shown here is derived from an EMBL/GenBank/DDBJ whole genome shotgun (WGS) entry which is preliminary data.</text>
</comment>
<feature type="compositionally biased region" description="Polar residues" evidence="1">
    <location>
        <begin position="61"/>
        <end position="77"/>
    </location>
</feature>
<accession>A0A553N9G5</accession>
<dbReference type="Proteomes" id="UP000318571">
    <property type="component" value="Chromosome 8"/>
</dbReference>
<proteinExistence type="predicted"/>
<feature type="region of interest" description="Disordered" evidence="1">
    <location>
        <begin position="154"/>
        <end position="183"/>
    </location>
</feature>